<proteinExistence type="predicted"/>
<keyword evidence="5" id="KW-0812">Transmembrane</keyword>
<sequence>MMASRRPGRMTSTGLIHVRHCLIVFAWMTIVLQYPGVDSQDLNTPPVIVVDRHWRIPENTTVGTLIMRVNAEDNEDDKLEFGLDALVAGQEQPFEIDPHTGFVYLNSSVEGRAGQNFFVYVTVSDGSVTSKNEVYVNIVSKNATGVYKSRGSQFTPSIDNIRQILPPGINLPGISSRPQLPLPPLPPQFTRKPPIVSEDAAGTVTPSLTPTKQTKTYPNRPFPATTGFESSPPTHSEDTSSGSSGTVLSPIPRANTTAAHPTITVPVSNPTAKPSPPVTAATVPVHAHPHEETNTVKILLPVIISVAIIFVTAGLIAICFFRKYLCALSKTLKKKNKIDKAKKSNQSNVSSNITSTAEDSRNSIGLSHWTGPMAFSNRYTTPWERDATGHLQATSQLSEESNGSIVKDRWEFPRHRLKVFNILGEGAFGQVWRCEATDIDGHEGVSVTAVKTLKENASEAERSDLLSELQVLKSLEPHINVVRLLGCCTEKDPIFVILEYVNMGKLQTFLRNSRVEKHYGNTHGKSKILTSGDLTSFMFQVARGMDFLTSRG</sequence>
<dbReference type="GO" id="GO:0005886">
    <property type="term" value="C:plasma membrane"/>
    <property type="evidence" value="ECO:0007669"/>
    <property type="project" value="TreeGrafter"/>
</dbReference>
<evidence type="ECO:0000256" key="1">
    <source>
        <dbReference type="ARBA" id="ARBA00004167"/>
    </source>
</evidence>
<feature type="binding site" evidence="3">
    <location>
        <position position="451"/>
    </location>
    <ligand>
        <name>ATP</name>
        <dbReference type="ChEBI" id="CHEBI:30616"/>
    </ligand>
</feature>
<keyword evidence="2" id="KW-0106">Calcium</keyword>
<dbReference type="Pfam" id="PF07714">
    <property type="entry name" value="PK_Tyr_Ser-Thr"/>
    <property type="match status" value="1"/>
</dbReference>
<keyword evidence="3" id="KW-0547">Nucleotide-binding</keyword>
<protein>
    <recommendedName>
        <fullName evidence="11">Protein kinase domain-containing protein</fullName>
    </recommendedName>
</protein>
<dbReference type="InterPro" id="IPR015919">
    <property type="entry name" value="Cadherin-like_sf"/>
</dbReference>
<evidence type="ECO:0000256" key="4">
    <source>
        <dbReference type="SAM" id="MobiDB-lite"/>
    </source>
</evidence>
<evidence type="ECO:0000313" key="9">
    <source>
        <dbReference type="EnsemblMetazoa" id="AMIN008800-PA"/>
    </source>
</evidence>
<dbReference type="GO" id="GO:0005524">
    <property type="term" value="F:ATP binding"/>
    <property type="evidence" value="ECO:0007669"/>
    <property type="project" value="UniProtKB-UniRule"/>
</dbReference>
<dbReference type="PROSITE" id="PS50011">
    <property type="entry name" value="PROTEIN_KINASE_DOM"/>
    <property type="match status" value="1"/>
</dbReference>
<feature type="region of interest" description="Disordered" evidence="4">
    <location>
        <begin position="200"/>
        <end position="253"/>
    </location>
</feature>
<evidence type="ECO:0000256" key="3">
    <source>
        <dbReference type="PROSITE-ProRule" id="PRU10141"/>
    </source>
</evidence>
<dbReference type="Gene3D" id="3.30.200.20">
    <property type="entry name" value="Phosphorylase Kinase, domain 1"/>
    <property type="match status" value="1"/>
</dbReference>
<dbReference type="GO" id="GO:0005509">
    <property type="term" value="F:calcium ion binding"/>
    <property type="evidence" value="ECO:0007669"/>
    <property type="project" value="UniProtKB-UniRule"/>
</dbReference>
<dbReference type="GO" id="GO:0007156">
    <property type="term" value="P:homophilic cell adhesion via plasma membrane adhesion molecules"/>
    <property type="evidence" value="ECO:0007669"/>
    <property type="project" value="InterPro"/>
</dbReference>
<dbReference type="InterPro" id="IPR001245">
    <property type="entry name" value="Ser-Thr/Tyr_kinase_cat_dom"/>
</dbReference>
<feature type="region of interest" description="Disordered" evidence="4">
    <location>
        <begin position="337"/>
        <end position="357"/>
    </location>
</feature>
<dbReference type="STRING" id="112268.A0A182WEK4"/>
<keyword evidence="5" id="KW-1133">Transmembrane helix</keyword>
<dbReference type="PANTHER" id="PTHR24416">
    <property type="entry name" value="TYROSINE-PROTEIN KINASE RECEPTOR"/>
    <property type="match status" value="1"/>
</dbReference>
<feature type="chain" id="PRO_5008141325" description="Protein kinase domain-containing protein" evidence="6">
    <location>
        <begin position="40"/>
        <end position="552"/>
    </location>
</feature>
<accession>A0A182WEK4</accession>
<feature type="transmembrane region" description="Helical" evidence="5">
    <location>
        <begin position="298"/>
        <end position="321"/>
    </location>
</feature>
<keyword evidence="5" id="KW-0472">Membrane</keyword>
<dbReference type="Gene3D" id="2.60.40.60">
    <property type="entry name" value="Cadherins"/>
    <property type="match status" value="1"/>
</dbReference>
<dbReference type="Proteomes" id="UP000075920">
    <property type="component" value="Unassembled WGS sequence"/>
</dbReference>
<dbReference type="SUPFAM" id="SSF56112">
    <property type="entry name" value="Protein kinase-like (PK-like)"/>
    <property type="match status" value="1"/>
</dbReference>
<evidence type="ECO:0008006" key="11">
    <source>
        <dbReference type="Google" id="ProtNLM"/>
    </source>
</evidence>
<dbReference type="PROSITE" id="PS50268">
    <property type="entry name" value="CADHERIN_2"/>
    <property type="match status" value="1"/>
</dbReference>
<evidence type="ECO:0000259" key="8">
    <source>
        <dbReference type="PROSITE" id="PS50268"/>
    </source>
</evidence>
<name>A0A182WEK4_9DIPT</name>
<dbReference type="AlphaFoldDB" id="A0A182WEK4"/>
<dbReference type="SMART" id="SM00219">
    <property type="entry name" value="TyrKc"/>
    <property type="match status" value="1"/>
</dbReference>
<dbReference type="FunFam" id="3.30.200.20:FF:000678">
    <property type="entry name" value="Tyrosine kinase receptor"/>
    <property type="match status" value="1"/>
</dbReference>
<feature type="domain" description="Protein kinase" evidence="7">
    <location>
        <begin position="417"/>
        <end position="552"/>
    </location>
</feature>
<dbReference type="GO" id="GO:0004714">
    <property type="term" value="F:transmembrane receptor protein tyrosine kinase activity"/>
    <property type="evidence" value="ECO:0007669"/>
    <property type="project" value="TreeGrafter"/>
</dbReference>
<dbReference type="InterPro" id="IPR002126">
    <property type="entry name" value="Cadherin-like_dom"/>
</dbReference>
<dbReference type="InterPro" id="IPR011009">
    <property type="entry name" value="Kinase-like_dom_sf"/>
</dbReference>
<dbReference type="InterPro" id="IPR000719">
    <property type="entry name" value="Prot_kinase_dom"/>
</dbReference>
<dbReference type="VEuPathDB" id="VectorBase:AMIN008800"/>
<evidence type="ECO:0000256" key="5">
    <source>
        <dbReference type="SAM" id="Phobius"/>
    </source>
</evidence>
<dbReference type="PANTHER" id="PTHR24416:SF621">
    <property type="entry name" value="TYROSINE KINASE RECEPTOR CAD96CA"/>
    <property type="match status" value="1"/>
</dbReference>
<reference evidence="10" key="1">
    <citation type="submission" date="2013-03" db="EMBL/GenBank/DDBJ databases">
        <title>The Genome Sequence of Anopheles minimus MINIMUS1.</title>
        <authorList>
            <consortium name="The Broad Institute Genomics Platform"/>
            <person name="Neafsey D.E."/>
            <person name="Walton C."/>
            <person name="Walker B."/>
            <person name="Young S.K."/>
            <person name="Zeng Q."/>
            <person name="Gargeya S."/>
            <person name="Fitzgerald M."/>
            <person name="Haas B."/>
            <person name="Abouelleil A."/>
            <person name="Allen A.W."/>
            <person name="Alvarado L."/>
            <person name="Arachchi H.M."/>
            <person name="Berlin A.M."/>
            <person name="Chapman S.B."/>
            <person name="Gainer-Dewar J."/>
            <person name="Goldberg J."/>
            <person name="Griggs A."/>
            <person name="Gujja S."/>
            <person name="Hansen M."/>
            <person name="Howarth C."/>
            <person name="Imamovic A."/>
            <person name="Ireland A."/>
            <person name="Larimer J."/>
            <person name="McCowan C."/>
            <person name="Murphy C."/>
            <person name="Pearson M."/>
            <person name="Poon T.W."/>
            <person name="Priest M."/>
            <person name="Roberts A."/>
            <person name="Saif S."/>
            <person name="Shea T."/>
            <person name="Sisk P."/>
            <person name="Sykes S."/>
            <person name="Wortman J."/>
            <person name="Nusbaum C."/>
            <person name="Birren B."/>
        </authorList>
    </citation>
    <scope>NUCLEOTIDE SEQUENCE [LARGE SCALE GENOMIC DNA]</scope>
    <source>
        <strain evidence="10">MINIMUS1</strain>
    </source>
</reference>
<keyword evidence="10" id="KW-1185">Reference proteome</keyword>
<reference evidence="9" key="2">
    <citation type="submission" date="2020-05" db="UniProtKB">
        <authorList>
            <consortium name="EnsemblMetazoa"/>
        </authorList>
    </citation>
    <scope>IDENTIFICATION</scope>
    <source>
        <strain evidence="9">MINIMUS1</strain>
    </source>
</reference>
<organism evidence="9 10">
    <name type="scientific">Anopheles minimus</name>
    <dbReference type="NCBI Taxonomy" id="112268"/>
    <lineage>
        <taxon>Eukaryota</taxon>
        <taxon>Metazoa</taxon>
        <taxon>Ecdysozoa</taxon>
        <taxon>Arthropoda</taxon>
        <taxon>Hexapoda</taxon>
        <taxon>Insecta</taxon>
        <taxon>Pterygota</taxon>
        <taxon>Neoptera</taxon>
        <taxon>Endopterygota</taxon>
        <taxon>Diptera</taxon>
        <taxon>Nematocera</taxon>
        <taxon>Culicoidea</taxon>
        <taxon>Culicidae</taxon>
        <taxon>Anophelinae</taxon>
        <taxon>Anopheles</taxon>
    </lineage>
</organism>
<dbReference type="SUPFAM" id="SSF49313">
    <property type="entry name" value="Cadherin-like"/>
    <property type="match status" value="1"/>
</dbReference>
<dbReference type="GO" id="GO:0043235">
    <property type="term" value="C:receptor complex"/>
    <property type="evidence" value="ECO:0007669"/>
    <property type="project" value="TreeGrafter"/>
</dbReference>
<feature type="signal peptide" evidence="6">
    <location>
        <begin position="1"/>
        <end position="39"/>
    </location>
</feature>
<evidence type="ECO:0000256" key="6">
    <source>
        <dbReference type="SAM" id="SignalP"/>
    </source>
</evidence>
<dbReference type="CDD" id="cd11304">
    <property type="entry name" value="Cadherin_repeat"/>
    <property type="match status" value="1"/>
</dbReference>
<dbReference type="PROSITE" id="PS00107">
    <property type="entry name" value="PROTEIN_KINASE_ATP"/>
    <property type="match status" value="1"/>
</dbReference>
<dbReference type="InterPro" id="IPR017441">
    <property type="entry name" value="Protein_kinase_ATP_BS"/>
</dbReference>
<evidence type="ECO:0000313" key="10">
    <source>
        <dbReference type="Proteomes" id="UP000075920"/>
    </source>
</evidence>
<keyword evidence="3" id="KW-0067">ATP-binding</keyword>
<feature type="compositionally biased region" description="Polar residues" evidence="4">
    <location>
        <begin position="227"/>
        <end position="247"/>
    </location>
</feature>
<evidence type="ECO:0000259" key="7">
    <source>
        <dbReference type="PROSITE" id="PS50011"/>
    </source>
</evidence>
<dbReference type="GO" id="GO:0007169">
    <property type="term" value="P:cell surface receptor protein tyrosine kinase signaling pathway"/>
    <property type="evidence" value="ECO:0007669"/>
    <property type="project" value="TreeGrafter"/>
</dbReference>
<feature type="compositionally biased region" description="Polar residues" evidence="4">
    <location>
        <begin position="204"/>
        <end position="217"/>
    </location>
</feature>
<dbReference type="EnsemblMetazoa" id="AMIN008800-RA">
    <property type="protein sequence ID" value="AMIN008800-PA"/>
    <property type="gene ID" value="AMIN008800"/>
</dbReference>
<feature type="compositionally biased region" description="Polar residues" evidence="4">
    <location>
        <begin position="344"/>
        <end position="357"/>
    </location>
</feature>
<dbReference type="InterPro" id="IPR020635">
    <property type="entry name" value="Tyr_kinase_cat_dom"/>
</dbReference>
<keyword evidence="6" id="KW-0732">Signal</keyword>
<dbReference type="InterPro" id="IPR050122">
    <property type="entry name" value="RTK"/>
</dbReference>
<feature type="domain" description="Cadherin" evidence="8">
    <location>
        <begin position="56"/>
        <end position="158"/>
    </location>
</feature>
<comment type="subcellular location">
    <subcellularLocation>
        <location evidence="1">Membrane</location>
        <topology evidence="1">Single-pass membrane protein</topology>
    </subcellularLocation>
</comment>
<evidence type="ECO:0000256" key="2">
    <source>
        <dbReference type="PROSITE-ProRule" id="PRU00043"/>
    </source>
</evidence>